<evidence type="ECO:0000259" key="12">
    <source>
        <dbReference type="PROSITE" id="PS50928"/>
    </source>
</evidence>
<keyword evidence="3 9" id="KW-0813">Transport</keyword>
<comment type="function">
    <text evidence="10">Part of the binding-protein-dependent transport system for phosphate; probably responsible for the translocation of the substrate across the membrane.</text>
</comment>
<dbReference type="Proteomes" id="UP000321793">
    <property type="component" value="Unassembled WGS sequence"/>
</dbReference>
<feature type="transmembrane region" description="Helical" evidence="9">
    <location>
        <begin position="274"/>
        <end position="297"/>
    </location>
</feature>
<gene>
    <name evidence="13" type="ORF">KLO01_07840</name>
</gene>
<evidence type="ECO:0000256" key="5">
    <source>
        <dbReference type="ARBA" id="ARBA00022592"/>
    </source>
</evidence>
<feature type="transmembrane region" description="Helical" evidence="9">
    <location>
        <begin position="336"/>
        <end position="359"/>
    </location>
</feature>
<dbReference type="CDD" id="cd06261">
    <property type="entry name" value="TM_PBP2"/>
    <property type="match status" value="1"/>
</dbReference>
<dbReference type="Pfam" id="PF00528">
    <property type="entry name" value="BPD_transp_1"/>
    <property type="match status" value="1"/>
</dbReference>
<organism evidence="13 14">
    <name type="scientific">Knoellia locipacati</name>
    <dbReference type="NCBI Taxonomy" id="882824"/>
    <lineage>
        <taxon>Bacteria</taxon>
        <taxon>Bacillati</taxon>
        <taxon>Actinomycetota</taxon>
        <taxon>Actinomycetes</taxon>
        <taxon>Micrococcales</taxon>
        <taxon>Intrasporangiaceae</taxon>
        <taxon>Knoellia</taxon>
    </lineage>
</organism>
<dbReference type="PANTHER" id="PTHR30425">
    <property type="entry name" value="PHOSPHATE TRANSPORT SYSTEM PERMEASE PROTEIN PST"/>
    <property type="match status" value="1"/>
</dbReference>
<feature type="domain" description="ABC transmembrane type-1" evidence="12">
    <location>
        <begin position="125"/>
        <end position="355"/>
    </location>
</feature>
<keyword evidence="14" id="KW-1185">Reference proteome</keyword>
<evidence type="ECO:0000313" key="13">
    <source>
        <dbReference type="EMBL" id="GEQ12737.1"/>
    </source>
</evidence>
<dbReference type="InterPro" id="IPR000515">
    <property type="entry name" value="MetI-like"/>
</dbReference>
<accession>A0A512SXR3</accession>
<dbReference type="NCBIfam" id="TIGR02138">
    <property type="entry name" value="phosphate_pstC"/>
    <property type="match status" value="1"/>
</dbReference>
<keyword evidence="4 10" id="KW-1003">Cell membrane</keyword>
<proteinExistence type="inferred from homology"/>
<name>A0A512SXR3_9MICO</name>
<feature type="transmembrane region" description="Helical" evidence="9">
    <location>
        <begin position="124"/>
        <end position="150"/>
    </location>
</feature>
<dbReference type="SUPFAM" id="SSF161098">
    <property type="entry name" value="MetI-like"/>
    <property type="match status" value="1"/>
</dbReference>
<dbReference type="AlphaFoldDB" id="A0A512SXR3"/>
<dbReference type="EMBL" id="BKBA01000003">
    <property type="protein sequence ID" value="GEQ12737.1"/>
    <property type="molecule type" value="Genomic_DNA"/>
</dbReference>
<dbReference type="PANTHER" id="PTHR30425:SF1">
    <property type="entry name" value="PHOSPHATE TRANSPORT SYSTEM PERMEASE PROTEIN PSTC"/>
    <property type="match status" value="1"/>
</dbReference>
<dbReference type="InterPro" id="IPR035906">
    <property type="entry name" value="MetI-like_sf"/>
</dbReference>
<keyword evidence="6 9" id="KW-0812">Transmembrane</keyword>
<evidence type="ECO:0000256" key="11">
    <source>
        <dbReference type="SAM" id="MobiDB-lite"/>
    </source>
</evidence>
<dbReference type="Gene3D" id="1.10.3720.10">
    <property type="entry name" value="MetI-like"/>
    <property type="match status" value="1"/>
</dbReference>
<keyword evidence="8 9" id="KW-0472">Membrane</keyword>
<evidence type="ECO:0000256" key="6">
    <source>
        <dbReference type="ARBA" id="ARBA00022692"/>
    </source>
</evidence>
<keyword evidence="5 10" id="KW-0592">Phosphate transport</keyword>
<feature type="compositionally biased region" description="Low complexity" evidence="11">
    <location>
        <begin position="7"/>
        <end position="22"/>
    </location>
</feature>
<protein>
    <recommendedName>
        <fullName evidence="10">Phosphate transport system permease protein</fullName>
    </recommendedName>
</protein>
<evidence type="ECO:0000256" key="2">
    <source>
        <dbReference type="ARBA" id="ARBA00007069"/>
    </source>
</evidence>
<evidence type="ECO:0000256" key="8">
    <source>
        <dbReference type="ARBA" id="ARBA00023136"/>
    </source>
</evidence>
<dbReference type="PROSITE" id="PS50928">
    <property type="entry name" value="ABC_TM1"/>
    <property type="match status" value="1"/>
</dbReference>
<comment type="caution">
    <text evidence="13">The sequence shown here is derived from an EMBL/GenBank/DDBJ whole genome shotgun (WGS) entry which is preliminary data.</text>
</comment>
<dbReference type="GO" id="GO:0006817">
    <property type="term" value="P:phosphate ion transport"/>
    <property type="evidence" value="ECO:0007669"/>
    <property type="project" value="UniProtKB-KW"/>
</dbReference>
<reference evidence="13 14" key="1">
    <citation type="submission" date="2019-07" db="EMBL/GenBank/DDBJ databases">
        <title>Whole genome shotgun sequence of Knoellia locipacati NBRC 109775.</title>
        <authorList>
            <person name="Hosoyama A."/>
            <person name="Uohara A."/>
            <person name="Ohji S."/>
            <person name="Ichikawa N."/>
        </authorList>
    </citation>
    <scope>NUCLEOTIDE SEQUENCE [LARGE SCALE GENOMIC DNA]</scope>
    <source>
        <strain evidence="13 14">NBRC 109775</strain>
    </source>
</reference>
<evidence type="ECO:0000256" key="9">
    <source>
        <dbReference type="RuleBase" id="RU363032"/>
    </source>
</evidence>
<evidence type="ECO:0000256" key="7">
    <source>
        <dbReference type="ARBA" id="ARBA00022989"/>
    </source>
</evidence>
<evidence type="ECO:0000256" key="10">
    <source>
        <dbReference type="RuleBase" id="RU363054"/>
    </source>
</evidence>
<dbReference type="GO" id="GO:0005315">
    <property type="term" value="F:phosphate transmembrane transporter activity"/>
    <property type="evidence" value="ECO:0007669"/>
    <property type="project" value="InterPro"/>
</dbReference>
<comment type="similarity">
    <text evidence="2 10">Belongs to the binding-protein-dependent transport system permease family. CysTW subfamily.</text>
</comment>
<evidence type="ECO:0000256" key="4">
    <source>
        <dbReference type="ARBA" id="ARBA00022475"/>
    </source>
</evidence>
<evidence type="ECO:0000256" key="3">
    <source>
        <dbReference type="ARBA" id="ARBA00022448"/>
    </source>
</evidence>
<feature type="transmembrane region" description="Helical" evidence="9">
    <location>
        <begin position="218"/>
        <end position="236"/>
    </location>
</feature>
<sequence>MGPLRSHPLNPVPQHLPHQHPAQPLRGLDLVSSITGRSAIDELPGGDGRPPLEADRASTGRLGDRIFGGLATGSGIFVIALVTLVGVFLIAQAVPSLMNNNVNFLTSREWEPAGAEPRFGIVDLLWATVTTSLIAMVIAVPLGVAVALFITQYAPTWLSKPAAALVDLLAAVPSIVYGFWGLQVAGQYFEPVAKGVDSVLGWLPFFDYTGTPSAKSTLAFAGVILAIMILPIITAISREVFNQVPTAHKEAALALGATKWEMIRTAVLPFGKPGIISAAMLGLGRALGETLAVTILLSGLNASDAFRSTIFNGGATFASKIALAANEFDSAQKTGAYIAAGLVLFILTFIVNAAARVVIDRRKAFTE</sequence>
<evidence type="ECO:0000256" key="1">
    <source>
        <dbReference type="ARBA" id="ARBA00004651"/>
    </source>
</evidence>
<feature type="transmembrane region" description="Helical" evidence="9">
    <location>
        <begin position="66"/>
        <end position="91"/>
    </location>
</feature>
<dbReference type="InterPro" id="IPR051124">
    <property type="entry name" value="Phosphate_Transport_Permease"/>
</dbReference>
<dbReference type="InterPro" id="IPR011864">
    <property type="entry name" value="Phosphate_PstC"/>
</dbReference>
<comment type="subcellular location">
    <subcellularLocation>
        <location evidence="1 9">Cell membrane</location>
        <topology evidence="1 9">Multi-pass membrane protein</topology>
    </subcellularLocation>
</comment>
<feature type="region of interest" description="Disordered" evidence="11">
    <location>
        <begin position="1"/>
        <end position="22"/>
    </location>
</feature>
<evidence type="ECO:0000313" key="14">
    <source>
        <dbReference type="Proteomes" id="UP000321793"/>
    </source>
</evidence>
<feature type="transmembrane region" description="Helical" evidence="9">
    <location>
        <begin position="162"/>
        <end position="180"/>
    </location>
</feature>
<dbReference type="GO" id="GO:0005886">
    <property type="term" value="C:plasma membrane"/>
    <property type="evidence" value="ECO:0007669"/>
    <property type="project" value="UniProtKB-SubCell"/>
</dbReference>
<keyword evidence="7 9" id="KW-1133">Transmembrane helix</keyword>